<gene>
    <name evidence="2" type="ORF">JL102_09815</name>
</gene>
<proteinExistence type="predicted"/>
<sequence>MNFYKYKVRYHYVTFVGVSLLFYCMVMYVDGELYLLMQILLLVNQIESGIFVVTTLEILAVYKSPGQFLY</sequence>
<name>A0A937K0K5_9BACT</name>
<dbReference type="Proteomes" id="UP000659388">
    <property type="component" value="Unassembled WGS sequence"/>
</dbReference>
<evidence type="ECO:0000256" key="1">
    <source>
        <dbReference type="SAM" id="Phobius"/>
    </source>
</evidence>
<dbReference type="EMBL" id="JAESIY010000005">
    <property type="protein sequence ID" value="MBL3656426.1"/>
    <property type="molecule type" value="Genomic_DNA"/>
</dbReference>
<keyword evidence="1" id="KW-0472">Membrane</keyword>
<keyword evidence="1" id="KW-1133">Transmembrane helix</keyword>
<keyword evidence="1" id="KW-0812">Transmembrane</keyword>
<dbReference type="RefSeq" id="WP_202244224.1">
    <property type="nucleotide sequence ID" value="NZ_JAESIY010000005.1"/>
</dbReference>
<evidence type="ECO:0000313" key="2">
    <source>
        <dbReference type="EMBL" id="MBL3656426.1"/>
    </source>
</evidence>
<organism evidence="2 3">
    <name type="scientific">Fulvivirga sediminis</name>
    <dbReference type="NCBI Taxonomy" id="2803949"/>
    <lineage>
        <taxon>Bacteria</taxon>
        <taxon>Pseudomonadati</taxon>
        <taxon>Bacteroidota</taxon>
        <taxon>Cytophagia</taxon>
        <taxon>Cytophagales</taxon>
        <taxon>Fulvivirgaceae</taxon>
        <taxon>Fulvivirga</taxon>
    </lineage>
</organism>
<comment type="caution">
    <text evidence="2">The sequence shown here is derived from an EMBL/GenBank/DDBJ whole genome shotgun (WGS) entry which is preliminary data.</text>
</comment>
<evidence type="ECO:0000313" key="3">
    <source>
        <dbReference type="Proteomes" id="UP000659388"/>
    </source>
</evidence>
<keyword evidence="3" id="KW-1185">Reference proteome</keyword>
<protein>
    <submittedName>
        <fullName evidence="2">Uncharacterized protein</fullName>
    </submittedName>
</protein>
<reference evidence="2" key="1">
    <citation type="submission" date="2021-01" db="EMBL/GenBank/DDBJ databases">
        <title>Fulvivirga kasyanovii gen. nov., sp nov., a novel member of the phylum Bacteroidetes isolated from seawater in a mussel farm.</title>
        <authorList>
            <person name="Zhao L.-H."/>
            <person name="Wang Z.-J."/>
        </authorList>
    </citation>
    <scope>NUCLEOTIDE SEQUENCE</scope>
    <source>
        <strain evidence="2">2943</strain>
    </source>
</reference>
<dbReference type="AlphaFoldDB" id="A0A937K0K5"/>
<feature type="transmembrane region" description="Helical" evidence="1">
    <location>
        <begin position="35"/>
        <end position="62"/>
    </location>
</feature>
<feature type="transmembrane region" description="Helical" evidence="1">
    <location>
        <begin position="12"/>
        <end position="29"/>
    </location>
</feature>
<accession>A0A937K0K5</accession>